<protein>
    <submittedName>
        <fullName evidence="2">Uncharacterized protein</fullName>
    </submittedName>
</protein>
<dbReference type="EMBL" id="JAOQAZ010000022">
    <property type="protein sequence ID" value="KAJ4254524.1"/>
    <property type="molecule type" value="Genomic_DNA"/>
</dbReference>
<evidence type="ECO:0000313" key="2">
    <source>
        <dbReference type="EMBL" id="KAJ4254524.1"/>
    </source>
</evidence>
<evidence type="ECO:0000256" key="1">
    <source>
        <dbReference type="SAM" id="MobiDB-lite"/>
    </source>
</evidence>
<dbReference type="Proteomes" id="UP001152049">
    <property type="component" value="Unassembled WGS sequence"/>
</dbReference>
<name>A0A9W8RUA1_9HYPO</name>
<proteinExistence type="predicted"/>
<organism evidence="2 3">
    <name type="scientific">Fusarium torreyae</name>
    <dbReference type="NCBI Taxonomy" id="1237075"/>
    <lineage>
        <taxon>Eukaryota</taxon>
        <taxon>Fungi</taxon>
        <taxon>Dikarya</taxon>
        <taxon>Ascomycota</taxon>
        <taxon>Pezizomycotina</taxon>
        <taxon>Sordariomycetes</taxon>
        <taxon>Hypocreomycetidae</taxon>
        <taxon>Hypocreales</taxon>
        <taxon>Nectriaceae</taxon>
        <taxon>Fusarium</taxon>
    </lineage>
</organism>
<evidence type="ECO:0000313" key="3">
    <source>
        <dbReference type="Proteomes" id="UP001152049"/>
    </source>
</evidence>
<keyword evidence="3" id="KW-1185">Reference proteome</keyword>
<accession>A0A9W8RUA1</accession>
<dbReference type="OrthoDB" id="4921917at2759"/>
<gene>
    <name evidence="2" type="ORF">NW762_010123</name>
</gene>
<reference evidence="2" key="1">
    <citation type="submission" date="2022-09" db="EMBL/GenBank/DDBJ databases">
        <title>Fusarium specimens isolated from Avocado Roots.</title>
        <authorList>
            <person name="Stajich J."/>
            <person name="Roper C."/>
            <person name="Heimlech-Rivalta G."/>
        </authorList>
    </citation>
    <scope>NUCLEOTIDE SEQUENCE</scope>
    <source>
        <strain evidence="2">CF00136</strain>
    </source>
</reference>
<comment type="caution">
    <text evidence="2">The sequence shown here is derived from an EMBL/GenBank/DDBJ whole genome shotgun (WGS) entry which is preliminary data.</text>
</comment>
<feature type="region of interest" description="Disordered" evidence="1">
    <location>
        <begin position="197"/>
        <end position="219"/>
    </location>
</feature>
<sequence length="324" mass="36912">MHQSVRDFICNSGTTGALHFTLQEATSLVRRHLDHYSRLLIAGDCRMSREGPHEPEFVINWLNDQKLRQLVTFLQLQERDYSPPSDANSIVNWKFQDPTPDSQDALLTEAIQLSNRFKEKVGPQGDTCQGILDLGRILYHACAEGLVTAVQNIILMISRWEHSPASMRIICACVVFAASRCPSPRLRVDFYAGKTTQQSSAEERRQAMNPDTNTDSDDESMDIWVSVPWNVILSLDKKSSFGEFVVHFTEWCYYLDLVCGSKSRHARSIKTSMEWSNGEVHEDSDDIDWATVAAHEDVEDAVNTFCLRIRETDMSAETMRVFIR</sequence>
<dbReference type="AlphaFoldDB" id="A0A9W8RUA1"/>